<dbReference type="InterPro" id="IPR016162">
    <property type="entry name" value="Ald_DH_N"/>
</dbReference>
<dbReference type="InterPro" id="IPR016161">
    <property type="entry name" value="Ald_DH/histidinol_DH"/>
</dbReference>
<evidence type="ECO:0000256" key="1">
    <source>
        <dbReference type="ARBA" id="ARBA00009986"/>
    </source>
</evidence>
<dbReference type="Pfam" id="PF00171">
    <property type="entry name" value="Aldedh"/>
    <property type="match status" value="1"/>
</dbReference>
<dbReference type="PANTHER" id="PTHR11699">
    <property type="entry name" value="ALDEHYDE DEHYDROGENASE-RELATED"/>
    <property type="match status" value="1"/>
</dbReference>
<feature type="domain" description="Aldehyde dehydrogenase" evidence="5">
    <location>
        <begin position="15"/>
        <end position="476"/>
    </location>
</feature>
<proteinExistence type="inferred from homology"/>
<evidence type="ECO:0000313" key="6">
    <source>
        <dbReference type="EMBL" id="VWB66220.1"/>
    </source>
</evidence>
<dbReference type="Gene3D" id="3.40.605.10">
    <property type="entry name" value="Aldehyde Dehydrogenase, Chain A, domain 1"/>
    <property type="match status" value="1"/>
</dbReference>
<feature type="active site" evidence="3">
    <location>
        <position position="250"/>
    </location>
</feature>
<evidence type="ECO:0000259" key="5">
    <source>
        <dbReference type="Pfam" id="PF00171"/>
    </source>
</evidence>
<dbReference type="GO" id="GO:0016620">
    <property type="term" value="F:oxidoreductase activity, acting on the aldehyde or oxo group of donors, NAD or NADP as acceptor"/>
    <property type="evidence" value="ECO:0007669"/>
    <property type="project" value="InterPro"/>
</dbReference>
<sequence length="493" mass="53575">MKRYLNYIDGAFVGPDSNAWLASVDPYKGEAWCEIPRSNEYDARRAIDAASRAFRSDAWSSLNASRRGALLRRVADLIKENAEALARTEVMDNGKLITEMRGQLRYIPEWFHYYGGLADKIEGSVLPIDKPDYLTFTRYEPLGVVLAITAWNSPLLLLTWKLAPGLAAGNTFVIKPSEHATASTLEFAALFEQAGFPPGVVNVVSGYGSEIGDALTSDSRVAKIAFTGSDSTGRRVNEQAARGFKHVTMELGGKSPNIVFADADAEQAIAGAISGIFAAGGQTCMAGSRLLLQESIYDEFTRRLVEASGAAVLGNPMEDATQVGPIANRPQYERVLSCIEMGLDDGARLALGGRPFKGGDAKHGFFIEPTIFRDVSNDMRIARQEVFGPVLSVIPFKTEEDAVAIANDSPYGLAAGVWTTSMGKALRMTRNLEAGTVWVNSYRAVSYLAPFGGYKQSGIGRESGYEMIKEYLQTKTTWIYSGSGSPDNPFVMR</sequence>
<dbReference type="SUPFAM" id="SSF53720">
    <property type="entry name" value="ALDH-like"/>
    <property type="match status" value="1"/>
</dbReference>
<keyword evidence="7" id="KW-1185">Reference proteome</keyword>
<evidence type="ECO:0000313" key="7">
    <source>
        <dbReference type="Proteomes" id="UP000494330"/>
    </source>
</evidence>
<name>A0A6J5DIC7_9BURK</name>
<evidence type="ECO:0000256" key="4">
    <source>
        <dbReference type="RuleBase" id="RU003345"/>
    </source>
</evidence>
<organism evidence="6 7">
    <name type="scientific">Burkholderia paludis</name>
    <dbReference type="NCBI Taxonomy" id="1506587"/>
    <lineage>
        <taxon>Bacteria</taxon>
        <taxon>Pseudomonadati</taxon>
        <taxon>Pseudomonadota</taxon>
        <taxon>Betaproteobacteria</taxon>
        <taxon>Burkholderiales</taxon>
        <taxon>Burkholderiaceae</taxon>
        <taxon>Burkholderia</taxon>
        <taxon>Burkholderia cepacia complex</taxon>
    </lineage>
</organism>
<dbReference type="CDD" id="cd07114">
    <property type="entry name" value="ALDH_DhaS"/>
    <property type="match status" value="1"/>
</dbReference>
<reference evidence="6 7" key="1">
    <citation type="submission" date="2019-09" db="EMBL/GenBank/DDBJ databases">
        <authorList>
            <person name="Depoorter E."/>
        </authorList>
    </citation>
    <scope>NUCLEOTIDE SEQUENCE [LARGE SCALE GENOMIC DNA]</scope>
    <source>
        <strain evidence="6">LMG 30113</strain>
    </source>
</reference>
<dbReference type="InterPro" id="IPR016160">
    <property type="entry name" value="Ald_DH_CS_CYS"/>
</dbReference>
<dbReference type="InterPro" id="IPR016163">
    <property type="entry name" value="Ald_DH_C"/>
</dbReference>
<dbReference type="FunFam" id="3.40.605.10:FF:000007">
    <property type="entry name" value="NAD/NADP-dependent betaine aldehyde dehydrogenase"/>
    <property type="match status" value="1"/>
</dbReference>
<evidence type="ECO:0000256" key="3">
    <source>
        <dbReference type="PROSITE-ProRule" id="PRU10007"/>
    </source>
</evidence>
<comment type="similarity">
    <text evidence="1 4">Belongs to the aldehyde dehydrogenase family.</text>
</comment>
<dbReference type="InterPro" id="IPR015590">
    <property type="entry name" value="Aldehyde_DH_dom"/>
</dbReference>
<dbReference type="PROSITE" id="PS00687">
    <property type="entry name" value="ALDEHYDE_DEHYDR_GLU"/>
    <property type="match status" value="1"/>
</dbReference>
<dbReference type="InterPro" id="IPR029510">
    <property type="entry name" value="Ald_DH_CS_GLU"/>
</dbReference>
<dbReference type="AlphaFoldDB" id="A0A6J5DIC7"/>
<dbReference type="PROSITE" id="PS00070">
    <property type="entry name" value="ALDEHYDE_DEHYDR_CYS"/>
    <property type="match status" value="1"/>
</dbReference>
<accession>A0A6J5DIC7</accession>
<dbReference type="EMBL" id="CABVQD010000008">
    <property type="protein sequence ID" value="VWB66220.1"/>
    <property type="molecule type" value="Genomic_DNA"/>
</dbReference>
<dbReference type="RefSeq" id="WP_034198673.1">
    <property type="nucleotide sequence ID" value="NZ_CABVQD010000008.1"/>
</dbReference>
<protein>
    <submittedName>
        <fullName evidence="6">Carnitine dehydratase</fullName>
    </submittedName>
</protein>
<gene>
    <name evidence="6" type="ORF">BPA30113_02961</name>
</gene>
<evidence type="ECO:0000256" key="2">
    <source>
        <dbReference type="ARBA" id="ARBA00023002"/>
    </source>
</evidence>
<dbReference type="FunFam" id="3.40.605.10:FF:000026">
    <property type="entry name" value="Aldehyde dehydrogenase, putative"/>
    <property type="match status" value="1"/>
</dbReference>
<keyword evidence="2 4" id="KW-0560">Oxidoreductase</keyword>
<dbReference type="FunFam" id="3.40.309.10:FF:000012">
    <property type="entry name" value="Betaine aldehyde dehydrogenase"/>
    <property type="match status" value="1"/>
</dbReference>
<dbReference type="Gene3D" id="3.40.309.10">
    <property type="entry name" value="Aldehyde Dehydrogenase, Chain A, domain 2"/>
    <property type="match status" value="1"/>
</dbReference>
<dbReference type="Proteomes" id="UP000494330">
    <property type="component" value="Unassembled WGS sequence"/>
</dbReference>